<dbReference type="Gene3D" id="3.40.50.150">
    <property type="entry name" value="Vaccinia Virus protein VP39"/>
    <property type="match status" value="1"/>
</dbReference>
<gene>
    <name evidence="9" type="primary">rsmH_1</name>
    <name evidence="7" type="synonym">rsmH</name>
    <name evidence="9" type="ORF">H0A61_02109</name>
</gene>
<dbReference type="RefSeq" id="WP_206707068.1">
    <property type="nucleotide sequence ID" value="NZ_CP059066.1"/>
</dbReference>
<dbReference type="GO" id="GO:0005737">
    <property type="term" value="C:cytoplasm"/>
    <property type="evidence" value="ECO:0007669"/>
    <property type="project" value="UniProtKB-SubCell"/>
</dbReference>
<dbReference type="SUPFAM" id="SSF81799">
    <property type="entry name" value="Putative methyltransferase TM0872, insert domain"/>
    <property type="match status" value="1"/>
</dbReference>
<evidence type="ECO:0000313" key="10">
    <source>
        <dbReference type="Proteomes" id="UP000662904"/>
    </source>
</evidence>
<evidence type="ECO:0000256" key="3">
    <source>
        <dbReference type="ARBA" id="ARBA00022552"/>
    </source>
</evidence>
<evidence type="ECO:0000256" key="7">
    <source>
        <dbReference type="HAMAP-Rule" id="MF_01007"/>
    </source>
</evidence>
<keyword evidence="10" id="KW-1185">Reference proteome</keyword>
<keyword evidence="3 7" id="KW-0698">rRNA processing</keyword>
<evidence type="ECO:0000256" key="1">
    <source>
        <dbReference type="ARBA" id="ARBA00010396"/>
    </source>
</evidence>
<dbReference type="InterPro" id="IPR029063">
    <property type="entry name" value="SAM-dependent_MTases_sf"/>
</dbReference>
<feature type="binding site" evidence="7">
    <location>
        <begin position="33"/>
        <end position="35"/>
    </location>
    <ligand>
        <name>S-adenosyl-L-methionine</name>
        <dbReference type="ChEBI" id="CHEBI:59789"/>
    </ligand>
</feature>
<dbReference type="EMBL" id="CP059066">
    <property type="protein sequence ID" value="QSQ09729.1"/>
    <property type="molecule type" value="Genomic_DNA"/>
</dbReference>
<evidence type="ECO:0000256" key="4">
    <source>
        <dbReference type="ARBA" id="ARBA00022603"/>
    </source>
</evidence>
<feature type="compositionally biased region" description="Basic residues" evidence="8">
    <location>
        <begin position="300"/>
        <end position="310"/>
    </location>
</feature>
<dbReference type="GO" id="GO:0071424">
    <property type="term" value="F:rRNA (cytosine-N4-)-methyltransferase activity"/>
    <property type="evidence" value="ECO:0007669"/>
    <property type="project" value="UniProtKB-UniRule"/>
</dbReference>
<evidence type="ECO:0000256" key="8">
    <source>
        <dbReference type="SAM" id="MobiDB-lite"/>
    </source>
</evidence>
<dbReference type="GO" id="GO:0070475">
    <property type="term" value="P:rRNA base methylation"/>
    <property type="evidence" value="ECO:0007669"/>
    <property type="project" value="UniProtKB-UniRule"/>
</dbReference>
<comment type="subcellular location">
    <subcellularLocation>
        <location evidence="7">Cytoplasm</location>
    </subcellularLocation>
</comment>
<sequence>MQFQHIPVLLNESISMLKIIPGGVYVDCTVGGGGHFLKILEAVGDNGIVVGIDRDENAISAVKNKIGKRHNIILVHENFRNIKKIMRGLGFEKANGILYDLGVSSYQLDEKERGFTYKEDAPLDMRMDKNQKLRAEDLVNDLPERELAQIIKEYGEERWAARISNFIVKYRMKERIKTTGQLVEIIKKAIPAGARRTGPHPAKRTFQALRIAVNGELESLRQSLYDAVDILISGGRLCIISFHSLEDRIVKQTFNYFSSECICPPGLPVCKCNKKKLLEVVTKKPITPEKNEIEDNPRSRSAKLRAAQKV</sequence>
<keyword evidence="6 7" id="KW-0949">S-adenosyl-L-methionine</keyword>
<feature type="compositionally biased region" description="Basic and acidic residues" evidence="8">
    <location>
        <begin position="288"/>
        <end position="298"/>
    </location>
</feature>
<comment type="function">
    <text evidence="7">Specifically methylates the N4 position of cytidine in position 1402 (C1402) of 16S rRNA.</text>
</comment>
<feature type="binding site" evidence="7">
    <location>
        <position position="53"/>
    </location>
    <ligand>
        <name>S-adenosyl-L-methionine</name>
        <dbReference type="ChEBI" id="CHEBI:59789"/>
    </ligand>
</feature>
<feature type="binding site" evidence="7">
    <location>
        <position position="79"/>
    </location>
    <ligand>
        <name>S-adenosyl-L-methionine</name>
        <dbReference type="ChEBI" id="CHEBI:59789"/>
    </ligand>
</feature>
<dbReference type="PANTHER" id="PTHR11265">
    <property type="entry name" value="S-ADENOSYL-METHYLTRANSFERASE MRAW"/>
    <property type="match status" value="1"/>
</dbReference>
<keyword evidence="2 7" id="KW-0963">Cytoplasm</keyword>
<dbReference type="InterPro" id="IPR002903">
    <property type="entry name" value="RsmH"/>
</dbReference>
<comment type="catalytic activity">
    <reaction evidence="7">
        <text>cytidine(1402) in 16S rRNA + S-adenosyl-L-methionine = N(4)-methylcytidine(1402) in 16S rRNA + S-adenosyl-L-homocysteine + H(+)</text>
        <dbReference type="Rhea" id="RHEA:42928"/>
        <dbReference type="Rhea" id="RHEA-COMP:10286"/>
        <dbReference type="Rhea" id="RHEA-COMP:10287"/>
        <dbReference type="ChEBI" id="CHEBI:15378"/>
        <dbReference type="ChEBI" id="CHEBI:57856"/>
        <dbReference type="ChEBI" id="CHEBI:59789"/>
        <dbReference type="ChEBI" id="CHEBI:74506"/>
        <dbReference type="ChEBI" id="CHEBI:82748"/>
        <dbReference type="EC" id="2.1.1.199"/>
    </reaction>
</comment>
<dbReference type="InterPro" id="IPR023397">
    <property type="entry name" value="SAM-dep_MeTrfase_MraW_recog"/>
</dbReference>
<comment type="similarity">
    <text evidence="1 7">Belongs to the methyltransferase superfamily. RsmH family.</text>
</comment>
<evidence type="ECO:0000256" key="2">
    <source>
        <dbReference type="ARBA" id="ARBA00022490"/>
    </source>
</evidence>
<evidence type="ECO:0000313" key="9">
    <source>
        <dbReference type="EMBL" id="QSQ09729.1"/>
    </source>
</evidence>
<dbReference type="PIRSF" id="PIRSF004486">
    <property type="entry name" value="MraW"/>
    <property type="match status" value="1"/>
</dbReference>
<organism evidence="9 10">
    <name type="scientific">Koleobacter methoxysyntrophicus</name>
    <dbReference type="NCBI Taxonomy" id="2751313"/>
    <lineage>
        <taxon>Bacteria</taxon>
        <taxon>Bacillati</taxon>
        <taxon>Bacillota</taxon>
        <taxon>Clostridia</taxon>
        <taxon>Koleobacterales</taxon>
        <taxon>Koleobacteraceae</taxon>
        <taxon>Koleobacter</taxon>
    </lineage>
</organism>
<keyword evidence="5 7" id="KW-0808">Transferase</keyword>
<reference evidence="9" key="1">
    <citation type="submission" date="2020-07" db="EMBL/GenBank/DDBJ databases">
        <title>Koleobacter methoxysyntrophicus gen. nov., sp. nov., a novel anaerobic bacterium isolated from deep subsurface oil field and proposal of Koleobacterales ord. nov. in the phylum Firmicutes.</title>
        <authorList>
            <person name="Sakamoto S."/>
            <person name="Tamaki H."/>
        </authorList>
    </citation>
    <scope>NUCLEOTIDE SEQUENCE</scope>
    <source>
        <strain evidence="9">NRmbB1</strain>
    </source>
</reference>
<dbReference type="Gene3D" id="1.10.150.170">
    <property type="entry name" value="Putative methyltransferase TM0872, insert domain"/>
    <property type="match status" value="1"/>
</dbReference>
<dbReference type="SUPFAM" id="SSF53335">
    <property type="entry name" value="S-adenosyl-L-methionine-dependent methyltransferases"/>
    <property type="match status" value="1"/>
</dbReference>
<dbReference type="PANTHER" id="PTHR11265:SF0">
    <property type="entry name" value="12S RRNA N4-METHYLCYTIDINE METHYLTRANSFERASE"/>
    <property type="match status" value="1"/>
</dbReference>
<evidence type="ECO:0000256" key="5">
    <source>
        <dbReference type="ARBA" id="ARBA00022679"/>
    </source>
</evidence>
<keyword evidence="4 7" id="KW-0489">Methyltransferase</keyword>
<feature type="region of interest" description="Disordered" evidence="8">
    <location>
        <begin position="288"/>
        <end position="310"/>
    </location>
</feature>
<protein>
    <recommendedName>
        <fullName evidence="7">Ribosomal RNA small subunit methyltransferase H</fullName>
        <ecNumber evidence="7">2.1.1.199</ecNumber>
    </recommendedName>
    <alternativeName>
        <fullName evidence="7">16S rRNA m(4)C1402 methyltransferase</fullName>
    </alternativeName>
    <alternativeName>
        <fullName evidence="7">rRNA (cytosine-N(4)-)-methyltransferase RsmH</fullName>
    </alternativeName>
</protein>
<evidence type="ECO:0000256" key="6">
    <source>
        <dbReference type="ARBA" id="ARBA00022691"/>
    </source>
</evidence>
<dbReference type="KEGG" id="kme:H0A61_02109"/>
<dbReference type="Pfam" id="PF01795">
    <property type="entry name" value="Methyltransf_5"/>
    <property type="match status" value="1"/>
</dbReference>
<feature type="binding site" evidence="7">
    <location>
        <position position="100"/>
    </location>
    <ligand>
        <name>S-adenosyl-L-methionine</name>
        <dbReference type="ChEBI" id="CHEBI:59789"/>
    </ligand>
</feature>
<dbReference type="AlphaFoldDB" id="A0A8A0RQC9"/>
<name>A0A8A0RQC9_9FIRM</name>
<feature type="binding site" evidence="7">
    <location>
        <position position="107"/>
    </location>
    <ligand>
        <name>S-adenosyl-L-methionine</name>
        <dbReference type="ChEBI" id="CHEBI:59789"/>
    </ligand>
</feature>
<dbReference type="FunFam" id="1.10.150.170:FF:000001">
    <property type="entry name" value="Ribosomal RNA small subunit methyltransferase H"/>
    <property type="match status" value="1"/>
</dbReference>
<dbReference type="EC" id="2.1.1.199" evidence="7"/>
<accession>A0A8A0RQC9</accession>
<dbReference type="Proteomes" id="UP000662904">
    <property type="component" value="Chromosome"/>
</dbReference>
<dbReference type="NCBIfam" id="TIGR00006">
    <property type="entry name" value="16S rRNA (cytosine(1402)-N(4))-methyltransferase RsmH"/>
    <property type="match status" value="1"/>
</dbReference>
<proteinExistence type="inferred from homology"/>
<dbReference type="HAMAP" id="MF_01007">
    <property type="entry name" value="16SrRNA_methyltr_H"/>
    <property type="match status" value="1"/>
</dbReference>